<protein>
    <recommendedName>
        <fullName evidence="3">ABM domain-containing protein</fullName>
    </recommendedName>
</protein>
<sequence>MAIFVHAVLPGVTTDQYDTLNAKLQETPDIFDGCISHACAATDDGLEIFDTWESEQQMNAFAERMMPIAAGLGWPEPGGAPRVLRVHNYWIPGATD</sequence>
<dbReference type="OrthoDB" id="1550900at2"/>
<proteinExistence type="predicted"/>
<dbReference type="AlphaFoldDB" id="F2RGD9"/>
<evidence type="ECO:0008006" key="3">
    <source>
        <dbReference type="Google" id="ProtNLM"/>
    </source>
</evidence>
<dbReference type="PATRIC" id="fig|953739.5.peg.1791"/>
<dbReference type="HOGENOM" id="CLU_182343_0_0_11"/>
<evidence type="ECO:0000313" key="1">
    <source>
        <dbReference type="EMBL" id="CCA59859.1"/>
    </source>
</evidence>
<dbReference type="Proteomes" id="UP000006854">
    <property type="component" value="Chromosome"/>
</dbReference>
<dbReference type="eggNOG" id="ENOG5033GP5">
    <property type="taxonomic scope" value="Bacteria"/>
</dbReference>
<dbReference type="KEGG" id="sve:SVEN_6573"/>
<gene>
    <name evidence="1" type="ordered locus">SVEN_6573</name>
</gene>
<organism evidence="1 2">
    <name type="scientific">Streptomyces venezuelae (strain ATCC 10712 / CBS 650.69 / DSM 40230 / JCM 4526 / NBRC 13096 / PD 04745)</name>
    <dbReference type="NCBI Taxonomy" id="953739"/>
    <lineage>
        <taxon>Bacteria</taxon>
        <taxon>Bacillati</taxon>
        <taxon>Actinomycetota</taxon>
        <taxon>Actinomycetes</taxon>
        <taxon>Kitasatosporales</taxon>
        <taxon>Streptomycetaceae</taxon>
        <taxon>Streptomyces</taxon>
    </lineage>
</organism>
<dbReference type="RefSeq" id="WP_015037754.1">
    <property type="nucleotide sequence ID" value="NC_018750.1"/>
</dbReference>
<dbReference type="EMBL" id="FR845719">
    <property type="protein sequence ID" value="CCA59859.1"/>
    <property type="molecule type" value="Genomic_DNA"/>
</dbReference>
<keyword evidence="2" id="KW-1185">Reference proteome</keyword>
<dbReference type="GeneID" id="51867099"/>
<reference evidence="1 2" key="1">
    <citation type="journal article" date="2011" name="BMC Genomics">
        <title>Genome-wide analysis of the role of GlnR in Streptomyces venezuelae provides new insights into global nitrogen regulation in actinomycetes.</title>
        <authorList>
            <person name="Pullan S.T."/>
            <person name="Bibb M.J."/>
            <person name="Merrick M."/>
        </authorList>
    </citation>
    <scope>NUCLEOTIDE SEQUENCE [LARGE SCALE GENOMIC DNA]</scope>
    <source>
        <strain evidence="1">ATCC 10712</strain>
    </source>
</reference>
<accession>F2RGD9</accession>
<name>F2RGD9_STRVP</name>
<evidence type="ECO:0000313" key="2">
    <source>
        <dbReference type="Proteomes" id="UP000006854"/>
    </source>
</evidence>